<dbReference type="Proteomes" id="UP001432027">
    <property type="component" value="Unassembled WGS sequence"/>
</dbReference>
<dbReference type="AlphaFoldDB" id="A0AAV5UG34"/>
<feature type="compositionally biased region" description="Basic residues" evidence="2">
    <location>
        <begin position="1"/>
        <end position="11"/>
    </location>
</feature>
<proteinExistence type="predicted"/>
<sequence>SSVFRHGRGRSRWNAEDDMDVENSEDEGQSRPQHSLRDGILFSHSNYYQFLIKWVAELSSKHPSRPKILKENVSHATIMERERINLPPHEKTNVLHCDVIIKGLPPSVFYGSGYGSEMKTACFAAAKDLMDKCLKMGMITRDLHEAIGRQPSLEPNRRLPDFVRALDVIHQLDSRIIKASWRDNIDEKRSLSPMDFALLDGLIAESRESVYGVDAPVYDASFCGLCKRKTHTETCPYGVEEKRLANLRRDQEDREIEKRRGRSRSRSREGRRDTMREQKEKERLEIERKIMEQREALAREDEERKLREATERARAAALAFGGGGIPIVGGPGAAPLVTPGLSGQANPMEMMMMHPQAPSPYMNPFHPLNQSGPSPEMVASMAHFAAMMDPMGGGGYGKPPPAREVTVPIGYAAHVQALEEERVRAQEEERARRIAMEREREEMKRRERMEKTEAMMRAEMEARLREEIEEKRREMEMELREKFAPREARRIGGDFGAAMSAMNAMSGYGVNVSTPSSIHVQSPMNPYGGMTSGQESLNPYYPSPTSYGVASMGSNGMGLPPNPNPYPLPSPPMQQMQPSMSDMPEFMEIKTLVNDNADTLKNLAYARDASLASHPVLMRVGNLSGGNHMSQMELRELRDELKDFLAMLGRKAQDGRVKEPEREVKMERVERRRGDRDDRRRRSRSRSYERRDDRRNDRRGGGRDNGR</sequence>
<feature type="compositionally biased region" description="Acidic residues" evidence="2">
    <location>
        <begin position="16"/>
        <end position="27"/>
    </location>
</feature>
<gene>
    <name evidence="3" type="ORF">PENTCL1PPCAC_27391</name>
</gene>
<comment type="caution">
    <text evidence="3">The sequence shown here is derived from an EMBL/GenBank/DDBJ whole genome shotgun (WGS) entry which is preliminary data.</text>
</comment>
<feature type="coiled-coil region" evidence="1">
    <location>
        <begin position="418"/>
        <end position="481"/>
    </location>
</feature>
<accession>A0AAV5UG34</accession>
<reference evidence="3" key="1">
    <citation type="submission" date="2023-10" db="EMBL/GenBank/DDBJ databases">
        <title>Genome assembly of Pristionchus species.</title>
        <authorList>
            <person name="Yoshida K."/>
            <person name="Sommer R.J."/>
        </authorList>
    </citation>
    <scope>NUCLEOTIDE SEQUENCE</scope>
    <source>
        <strain evidence="3">RS0144</strain>
    </source>
</reference>
<feature type="compositionally biased region" description="Basic and acidic residues" evidence="2">
    <location>
        <begin position="266"/>
        <end position="282"/>
    </location>
</feature>
<evidence type="ECO:0000313" key="4">
    <source>
        <dbReference type="Proteomes" id="UP001432027"/>
    </source>
</evidence>
<evidence type="ECO:0000313" key="3">
    <source>
        <dbReference type="EMBL" id="GMT05217.1"/>
    </source>
</evidence>
<keyword evidence="1" id="KW-0175">Coiled coil</keyword>
<name>A0AAV5UG34_9BILA</name>
<evidence type="ECO:0000256" key="2">
    <source>
        <dbReference type="SAM" id="MobiDB-lite"/>
    </source>
</evidence>
<evidence type="ECO:0000256" key="1">
    <source>
        <dbReference type="SAM" id="Coils"/>
    </source>
</evidence>
<protein>
    <submittedName>
        <fullName evidence="3">Uncharacterized protein</fullName>
    </submittedName>
</protein>
<feature type="region of interest" description="Disordered" evidence="2">
    <location>
        <begin position="1"/>
        <end position="35"/>
    </location>
</feature>
<feature type="non-terminal residue" evidence="3">
    <location>
        <position position="1"/>
    </location>
</feature>
<feature type="region of interest" description="Disordered" evidence="2">
    <location>
        <begin position="652"/>
        <end position="707"/>
    </location>
</feature>
<dbReference type="EMBL" id="BTSX01000006">
    <property type="protein sequence ID" value="GMT05217.1"/>
    <property type="molecule type" value="Genomic_DNA"/>
</dbReference>
<keyword evidence="4" id="KW-1185">Reference proteome</keyword>
<feature type="non-terminal residue" evidence="3">
    <location>
        <position position="707"/>
    </location>
</feature>
<feature type="region of interest" description="Disordered" evidence="2">
    <location>
        <begin position="252"/>
        <end position="282"/>
    </location>
</feature>
<organism evidence="3 4">
    <name type="scientific">Pristionchus entomophagus</name>
    <dbReference type="NCBI Taxonomy" id="358040"/>
    <lineage>
        <taxon>Eukaryota</taxon>
        <taxon>Metazoa</taxon>
        <taxon>Ecdysozoa</taxon>
        <taxon>Nematoda</taxon>
        <taxon>Chromadorea</taxon>
        <taxon>Rhabditida</taxon>
        <taxon>Rhabditina</taxon>
        <taxon>Diplogasteromorpha</taxon>
        <taxon>Diplogasteroidea</taxon>
        <taxon>Neodiplogasteridae</taxon>
        <taxon>Pristionchus</taxon>
    </lineage>
</organism>